<dbReference type="PATRIC" id="fig|1122169.6.peg.2016"/>
<dbReference type="AlphaFoldDB" id="A0A0W0YT45"/>
<dbReference type="Gene3D" id="3.40.50.1820">
    <property type="entry name" value="alpha/beta hydrolase"/>
    <property type="match status" value="1"/>
</dbReference>
<dbReference type="Proteomes" id="UP000054600">
    <property type="component" value="Unassembled WGS sequence"/>
</dbReference>
<comment type="caution">
    <text evidence="2">The sequence shown here is derived from an EMBL/GenBank/DDBJ whole genome shotgun (WGS) entry which is preliminary data.</text>
</comment>
<evidence type="ECO:0000313" key="2">
    <source>
        <dbReference type="EMBL" id="KTD60007.1"/>
    </source>
</evidence>
<dbReference type="InterPro" id="IPR002925">
    <property type="entry name" value="Dienelactn_hydro"/>
</dbReference>
<dbReference type="InterPro" id="IPR050261">
    <property type="entry name" value="FrsA_esterase"/>
</dbReference>
<dbReference type="eggNOG" id="COG0412">
    <property type="taxonomic scope" value="Bacteria"/>
</dbReference>
<dbReference type="STRING" id="1122169.Lsha_1757"/>
<dbReference type="RefSeq" id="WP_018576017.1">
    <property type="nucleotide sequence ID" value="NZ_KB892382.1"/>
</dbReference>
<keyword evidence="3" id="KW-1185">Reference proteome</keyword>
<dbReference type="PANTHER" id="PTHR22946">
    <property type="entry name" value="DIENELACTONE HYDROLASE DOMAIN-CONTAINING PROTEIN-RELATED"/>
    <property type="match status" value="1"/>
</dbReference>
<reference evidence="2 3" key="1">
    <citation type="submission" date="2015-11" db="EMBL/GenBank/DDBJ databases">
        <title>Genomic analysis of 38 Legionella species identifies large and diverse effector repertoires.</title>
        <authorList>
            <person name="Burstein D."/>
            <person name="Amaro F."/>
            <person name="Zusman T."/>
            <person name="Lifshitz Z."/>
            <person name="Cohen O."/>
            <person name="Gilbert J.A."/>
            <person name="Pupko T."/>
            <person name="Shuman H.A."/>
            <person name="Segal G."/>
        </authorList>
    </citation>
    <scope>NUCLEOTIDE SEQUENCE [LARGE SCALE GENOMIC DNA]</scope>
    <source>
        <strain evidence="2 3">ATCC 49655</strain>
    </source>
</reference>
<evidence type="ECO:0000259" key="1">
    <source>
        <dbReference type="Pfam" id="PF01738"/>
    </source>
</evidence>
<gene>
    <name evidence="2" type="ORF">Lsha_1757</name>
</gene>
<feature type="domain" description="Dienelactone hydrolase" evidence="1">
    <location>
        <begin position="17"/>
        <end position="234"/>
    </location>
</feature>
<keyword evidence="2" id="KW-0378">Hydrolase</keyword>
<protein>
    <submittedName>
        <fullName evidence="2">Dienelactone hydrolase</fullName>
    </submittedName>
</protein>
<name>A0A0W0YT45_9GAMM</name>
<dbReference type="PANTHER" id="PTHR22946:SF0">
    <property type="entry name" value="DIENELACTONE HYDROLASE DOMAIN-CONTAINING PROTEIN"/>
    <property type="match status" value="1"/>
</dbReference>
<organism evidence="2 3">
    <name type="scientific">Legionella shakespearei DSM 23087</name>
    <dbReference type="NCBI Taxonomy" id="1122169"/>
    <lineage>
        <taxon>Bacteria</taxon>
        <taxon>Pseudomonadati</taxon>
        <taxon>Pseudomonadota</taxon>
        <taxon>Gammaproteobacteria</taxon>
        <taxon>Legionellales</taxon>
        <taxon>Legionellaceae</taxon>
        <taxon>Legionella</taxon>
    </lineage>
</organism>
<dbReference type="EMBL" id="LNYW01000046">
    <property type="protein sequence ID" value="KTD60007.1"/>
    <property type="molecule type" value="Genomic_DNA"/>
</dbReference>
<proteinExistence type="predicted"/>
<evidence type="ECO:0000313" key="3">
    <source>
        <dbReference type="Proteomes" id="UP000054600"/>
    </source>
</evidence>
<dbReference type="Pfam" id="PF01738">
    <property type="entry name" value="DLH"/>
    <property type="match status" value="1"/>
</dbReference>
<accession>A0A0W0YT45</accession>
<dbReference type="SUPFAM" id="SSF53474">
    <property type="entry name" value="alpha/beta-Hydrolases"/>
    <property type="match status" value="1"/>
</dbReference>
<dbReference type="GO" id="GO:0016787">
    <property type="term" value="F:hydrolase activity"/>
    <property type="evidence" value="ECO:0007669"/>
    <property type="project" value="UniProtKB-KW"/>
</dbReference>
<dbReference type="OrthoDB" id="9787933at2"/>
<dbReference type="InterPro" id="IPR029058">
    <property type="entry name" value="AB_hydrolase_fold"/>
</dbReference>
<sequence length="235" mass="26272">MHTSNHIYHHESEELHGFVAFQKDSGTPRPAVIVAHDWSGRNEFACDKAKKLAEMGYIGFASDVYGQGRLGESTEEKTALMHPLVNDRMLLRNRLRAAFDAVKAMPEVDKNRIAVIGFCFGGLCALDLARSGAELRGAVSFHGLLGKPDLQPETIKARILVLHGYDDPMAQPEQVNEFCHEMTEAKADWQVHMYGHVQHAFTNPQAHDTQAGLVYNALAAERSWLAMELFLKEIF</sequence>